<sequence>MTNFHSIDSAISNKRVRKTMFYKVPLESSKVVAKMLMVEINVLPIRHRQTSAIPFSYLSSYAMELSFLSDLDPSLFIF</sequence>
<reference evidence="1 2" key="1">
    <citation type="submission" date="2015-04" db="EMBL/GenBank/DDBJ databases">
        <title>Draft genome of the roundworm Trichinella nativa.</title>
        <authorList>
            <person name="Mitreva M."/>
        </authorList>
    </citation>
    <scope>NUCLEOTIDE SEQUENCE [LARGE SCALE GENOMIC DNA]</scope>
    <source>
        <strain evidence="1 2">ISS45</strain>
    </source>
</reference>
<evidence type="ECO:0000313" key="1">
    <source>
        <dbReference type="EMBL" id="OUC42656.1"/>
    </source>
</evidence>
<accession>A0A1Y3EFP6</accession>
<gene>
    <name evidence="1" type="ORF">D917_02748</name>
</gene>
<evidence type="ECO:0000313" key="2">
    <source>
        <dbReference type="Proteomes" id="UP000243006"/>
    </source>
</evidence>
<proteinExistence type="predicted"/>
<name>A0A1Y3EFP6_9BILA</name>
<protein>
    <submittedName>
        <fullName evidence="1">Uncharacterized protein</fullName>
    </submittedName>
</protein>
<dbReference type="AlphaFoldDB" id="A0A1Y3EFP6"/>
<dbReference type="EMBL" id="LVZM01017255">
    <property type="protein sequence ID" value="OUC42656.1"/>
    <property type="molecule type" value="Genomic_DNA"/>
</dbReference>
<organism evidence="1 2">
    <name type="scientific">Trichinella nativa</name>
    <dbReference type="NCBI Taxonomy" id="6335"/>
    <lineage>
        <taxon>Eukaryota</taxon>
        <taxon>Metazoa</taxon>
        <taxon>Ecdysozoa</taxon>
        <taxon>Nematoda</taxon>
        <taxon>Enoplea</taxon>
        <taxon>Dorylaimia</taxon>
        <taxon>Trichinellida</taxon>
        <taxon>Trichinellidae</taxon>
        <taxon>Trichinella</taxon>
    </lineage>
</organism>
<comment type="caution">
    <text evidence="1">The sequence shown here is derived from an EMBL/GenBank/DDBJ whole genome shotgun (WGS) entry which is preliminary data.</text>
</comment>
<dbReference type="Proteomes" id="UP000243006">
    <property type="component" value="Unassembled WGS sequence"/>
</dbReference>